<protein>
    <submittedName>
        <fullName evidence="3">Type IV toxin-antitoxin system AbiEi family antitoxin domain-containing protein</fullName>
    </submittedName>
</protein>
<dbReference type="InterPro" id="IPR007569">
    <property type="entry name" value="DUF559"/>
</dbReference>
<dbReference type="InterPro" id="IPR011335">
    <property type="entry name" value="Restrct_endonuc-II-like"/>
</dbReference>
<name>A0A849CGK4_9NOCA</name>
<evidence type="ECO:0000259" key="1">
    <source>
        <dbReference type="Pfam" id="PF04480"/>
    </source>
</evidence>
<dbReference type="InterPro" id="IPR025159">
    <property type="entry name" value="AbiEi_N"/>
</dbReference>
<evidence type="ECO:0000259" key="2">
    <source>
        <dbReference type="Pfam" id="PF13338"/>
    </source>
</evidence>
<dbReference type="EMBL" id="JABELX010000008">
    <property type="protein sequence ID" value="NNH72601.1"/>
    <property type="molecule type" value="Genomic_DNA"/>
</dbReference>
<comment type="caution">
    <text evidence="3">The sequence shown here is derived from an EMBL/GenBank/DDBJ whole genome shotgun (WGS) entry which is preliminary data.</text>
</comment>
<dbReference type="Gene3D" id="3.40.960.10">
    <property type="entry name" value="VSR Endonuclease"/>
    <property type="match status" value="1"/>
</dbReference>
<accession>A0A849CGK4</accession>
<gene>
    <name evidence="3" type="ORF">HLB23_22520</name>
</gene>
<evidence type="ECO:0000313" key="4">
    <source>
        <dbReference type="Proteomes" id="UP000586827"/>
    </source>
</evidence>
<dbReference type="Proteomes" id="UP000586827">
    <property type="component" value="Unassembled WGS sequence"/>
</dbReference>
<dbReference type="Pfam" id="PF13338">
    <property type="entry name" value="AbiEi_4"/>
    <property type="match status" value="1"/>
</dbReference>
<keyword evidence="4" id="KW-1185">Reference proteome</keyword>
<feature type="domain" description="DUF559" evidence="1">
    <location>
        <begin position="186"/>
        <end position="267"/>
    </location>
</feature>
<dbReference type="SUPFAM" id="SSF52980">
    <property type="entry name" value="Restriction endonuclease-like"/>
    <property type="match status" value="1"/>
</dbReference>
<reference evidence="3 4" key="1">
    <citation type="submission" date="2020-05" db="EMBL/GenBank/DDBJ databases">
        <title>MicrobeNet Type strains.</title>
        <authorList>
            <person name="Nicholson A.C."/>
        </authorList>
    </citation>
    <scope>NUCLEOTIDE SEQUENCE [LARGE SCALE GENOMIC DNA]</scope>
    <source>
        <strain evidence="3 4">JCM 3224</strain>
    </source>
</reference>
<feature type="domain" description="AbiEi antitoxin N-terminal" evidence="2">
    <location>
        <begin position="4"/>
        <end position="38"/>
    </location>
</feature>
<dbReference type="Pfam" id="PF04480">
    <property type="entry name" value="DUF559"/>
    <property type="match status" value="1"/>
</dbReference>
<organism evidence="3 4">
    <name type="scientific">Nocardia uniformis</name>
    <dbReference type="NCBI Taxonomy" id="53432"/>
    <lineage>
        <taxon>Bacteria</taxon>
        <taxon>Bacillati</taxon>
        <taxon>Actinomycetota</taxon>
        <taxon>Actinomycetes</taxon>
        <taxon>Mycobacteriales</taxon>
        <taxon>Nocardiaceae</taxon>
        <taxon>Nocardia</taxon>
    </lineage>
</organism>
<proteinExistence type="predicted"/>
<sequence>MIRTRSELLGEGISPTTIADRCRRGEYIRLLPGTYCLAAPTALTRCRAIVAWLPSAIITHRTAAWLQGMLPQPTLFEATVPKSMYRKTPPWLRLYRRDLPCEWTGETWDLPTTSPAPTLLDCLTVLSSTDADRLVDETLGRTVALHDVLDLCRTSRRGSPALRRQLHEAALHAASDPERRFARALTKRGLNLLNNHWIGQYCCDFVDERSRTIIEIDGREFHSAPTVFRSDRRRQNALLLDGWLILRYAAADVYGALDACVDEAANAIRRRRRGKPAH</sequence>
<dbReference type="RefSeq" id="WP_157553002.1">
    <property type="nucleotide sequence ID" value="NZ_JABELX010000008.1"/>
</dbReference>
<evidence type="ECO:0000313" key="3">
    <source>
        <dbReference type="EMBL" id="NNH72601.1"/>
    </source>
</evidence>
<dbReference type="AlphaFoldDB" id="A0A849CGK4"/>